<dbReference type="EMBL" id="CP000804">
    <property type="protein sequence ID" value="ABU56508.1"/>
    <property type="molecule type" value="Genomic_DNA"/>
</dbReference>
<dbReference type="InterPro" id="IPR029044">
    <property type="entry name" value="Nucleotide-diphossugar_trans"/>
</dbReference>
<dbReference type="KEGG" id="rca:Rcas_0376"/>
<reference evidence="2 3" key="1">
    <citation type="submission" date="2007-08" db="EMBL/GenBank/DDBJ databases">
        <title>Complete sequence of Roseiflexus castenholzii DSM 13941.</title>
        <authorList>
            <consortium name="US DOE Joint Genome Institute"/>
            <person name="Copeland A."/>
            <person name="Lucas S."/>
            <person name="Lapidus A."/>
            <person name="Barry K."/>
            <person name="Glavina del Rio T."/>
            <person name="Dalin E."/>
            <person name="Tice H."/>
            <person name="Pitluck S."/>
            <person name="Thompson L.S."/>
            <person name="Brettin T."/>
            <person name="Bruce D."/>
            <person name="Detter J.C."/>
            <person name="Han C."/>
            <person name="Tapia R."/>
            <person name="Schmutz J."/>
            <person name="Larimer F."/>
            <person name="Land M."/>
            <person name="Hauser L."/>
            <person name="Kyrpides N."/>
            <person name="Mikhailova N."/>
            <person name="Bryant D.A."/>
            <person name="Hanada S."/>
            <person name="Tsukatani Y."/>
            <person name="Richardson P."/>
        </authorList>
    </citation>
    <scope>NUCLEOTIDE SEQUENCE [LARGE SCALE GENOMIC DNA]</scope>
    <source>
        <strain evidence="3">DSM 13941 / HLO8</strain>
    </source>
</reference>
<dbReference type="RefSeq" id="WP_011997912.1">
    <property type="nucleotide sequence ID" value="NC_009767.1"/>
</dbReference>
<sequence length="267" mass="30507">MTSPRAEPIAALSVAIIASNEERHIGDALSSVVNLASEIVAVIDSRSRDATAAICQDYGARVYVEPWRGFPAQRNRALDLCAGAWVLFLDADERVMPDLADEIRAVLTGGTDRAGFWIPRHNLFFGRRLQGGGWYPDEQLRLMRRDRARYNEARLVHEFAMLDGPTDRMRGHLLHLNIERIDELWRKQRSYAIQEAQTLFLDGAPVRWRSFIGAPAREFYRRFVTLHGYRDGALGLFLCATMAYFEVVKHVHLKGLTPCRRDLSLRR</sequence>
<dbReference type="CDD" id="cd02511">
    <property type="entry name" value="Beta4Glucosyltransferase"/>
    <property type="match status" value="1"/>
</dbReference>
<name>A7NGC1_ROSCS</name>
<protein>
    <submittedName>
        <fullName evidence="2">Glycosyl transferase family 2</fullName>
    </submittedName>
</protein>
<evidence type="ECO:0000313" key="2">
    <source>
        <dbReference type="EMBL" id="ABU56508.1"/>
    </source>
</evidence>
<dbReference type="HOGENOM" id="CLU_065962_0_0_0"/>
<proteinExistence type="predicted"/>
<dbReference type="GO" id="GO:0016740">
    <property type="term" value="F:transferase activity"/>
    <property type="evidence" value="ECO:0007669"/>
    <property type="project" value="UniProtKB-KW"/>
</dbReference>
<keyword evidence="3" id="KW-1185">Reference proteome</keyword>
<accession>A7NGC1</accession>
<dbReference type="Proteomes" id="UP000000263">
    <property type="component" value="Chromosome"/>
</dbReference>
<dbReference type="PANTHER" id="PTHR43630">
    <property type="entry name" value="POLY-BETA-1,6-N-ACETYL-D-GLUCOSAMINE SYNTHASE"/>
    <property type="match status" value="1"/>
</dbReference>
<dbReference type="AlphaFoldDB" id="A7NGC1"/>
<feature type="domain" description="Glycosyltransferase 2-like" evidence="1">
    <location>
        <begin position="13"/>
        <end position="134"/>
    </location>
</feature>
<dbReference type="SUPFAM" id="SSF53448">
    <property type="entry name" value="Nucleotide-diphospho-sugar transferases"/>
    <property type="match status" value="1"/>
</dbReference>
<dbReference type="OrthoDB" id="9815923at2"/>
<dbReference type="Gene3D" id="3.90.550.10">
    <property type="entry name" value="Spore Coat Polysaccharide Biosynthesis Protein SpsA, Chain A"/>
    <property type="match status" value="1"/>
</dbReference>
<gene>
    <name evidence="2" type="ordered locus">Rcas_0376</name>
</gene>
<dbReference type="STRING" id="383372.Rcas_0376"/>
<keyword evidence="2" id="KW-0808">Transferase</keyword>
<dbReference type="PANTHER" id="PTHR43630:SF2">
    <property type="entry name" value="GLYCOSYLTRANSFERASE"/>
    <property type="match status" value="1"/>
</dbReference>
<dbReference type="CAZy" id="GT2">
    <property type="family name" value="Glycosyltransferase Family 2"/>
</dbReference>
<dbReference type="InterPro" id="IPR001173">
    <property type="entry name" value="Glyco_trans_2-like"/>
</dbReference>
<evidence type="ECO:0000259" key="1">
    <source>
        <dbReference type="Pfam" id="PF00535"/>
    </source>
</evidence>
<organism evidence="2 3">
    <name type="scientific">Roseiflexus castenholzii (strain DSM 13941 / HLO8)</name>
    <dbReference type="NCBI Taxonomy" id="383372"/>
    <lineage>
        <taxon>Bacteria</taxon>
        <taxon>Bacillati</taxon>
        <taxon>Chloroflexota</taxon>
        <taxon>Chloroflexia</taxon>
        <taxon>Chloroflexales</taxon>
        <taxon>Roseiflexineae</taxon>
        <taxon>Roseiflexaceae</taxon>
        <taxon>Roseiflexus</taxon>
    </lineage>
</organism>
<dbReference type="eggNOG" id="COG0463">
    <property type="taxonomic scope" value="Bacteria"/>
</dbReference>
<evidence type="ECO:0000313" key="3">
    <source>
        <dbReference type="Proteomes" id="UP000000263"/>
    </source>
</evidence>
<dbReference type="Pfam" id="PF00535">
    <property type="entry name" value="Glycos_transf_2"/>
    <property type="match status" value="1"/>
</dbReference>